<dbReference type="PANTHER" id="PTHR21553">
    <property type="entry name" value="ALMS1-RELATED"/>
    <property type="match status" value="1"/>
</dbReference>
<feature type="region of interest" description="Disordered" evidence="4">
    <location>
        <begin position="483"/>
        <end position="511"/>
    </location>
</feature>
<dbReference type="GO" id="GO:0008017">
    <property type="term" value="F:microtubule binding"/>
    <property type="evidence" value="ECO:0007669"/>
    <property type="project" value="TreeGrafter"/>
</dbReference>
<feature type="compositionally biased region" description="Basic and acidic residues" evidence="4">
    <location>
        <begin position="134"/>
        <end position="146"/>
    </location>
</feature>
<feature type="compositionally biased region" description="Low complexity" evidence="4">
    <location>
        <begin position="82"/>
        <end position="94"/>
    </location>
</feature>
<dbReference type="GO" id="GO:0005814">
    <property type="term" value="C:centriole"/>
    <property type="evidence" value="ECO:0007669"/>
    <property type="project" value="TreeGrafter"/>
</dbReference>
<feature type="compositionally biased region" description="Low complexity" evidence="4">
    <location>
        <begin position="53"/>
        <end position="64"/>
    </location>
</feature>
<accession>Q4T2V3</accession>
<organism evidence="6">
    <name type="scientific">Tetraodon nigroviridis</name>
    <name type="common">Spotted green pufferfish</name>
    <name type="synonym">Chelonodon nigroviridis</name>
    <dbReference type="NCBI Taxonomy" id="99883"/>
    <lineage>
        <taxon>Eukaryota</taxon>
        <taxon>Metazoa</taxon>
        <taxon>Chordata</taxon>
        <taxon>Craniata</taxon>
        <taxon>Vertebrata</taxon>
        <taxon>Euteleostomi</taxon>
        <taxon>Actinopterygii</taxon>
        <taxon>Neopterygii</taxon>
        <taxon>Teleostei</taxon>
        <taxon>Neoteleostei</taxon>
        <taxon>Acanthomorphata</taxon>
        <taxon>Eupercaria</taxon>
        <taxon>Tetraodontiformes</taxon>
        <taxon>Tetradontoidea</taxon>
        <taxon>Tetraodontidae</taxon>
        <taxon>Tetraodon</taxon>
    </lineage>
</organism>
<dbReference type="EMBL" id="CAAE01010170">
    <property type="protein sequence ID" value="CAF92779.1"/>
    <property type="molecule type" value="Genomic_DNA"/>
</dbReference>
<dbReference type="GO" id="GO:0005829">
    <property type="term" value="C:cytosol"/>
    <property type="evidence" value="ECO:0007669"/>
    <property type="project" value="TreeGrafter"/>
</dbReference>
<sequence>GGKDSPHTENTEPVSGPQDHPEVEDEAFFLKKEITAQHLLELLQKDIGMLTDSSSTVSSECVVSGNINPPVPAEPSSSQTCEQAAAPAEAPQEALCKVSLSQKRGTLVSEDPKVTTGPRSSRRDRGSQVLRRQLLKETEQPNRRPGEASGTDRVLAKGSGTGPFSAGVERSQNEQHLCSPGNQTDIDGSYLGFLPQSQSTPGIFNAPAKSSIQAKAEQLSAIQSRTENSSGSDAGLPSQERAASADVPSLPSVSYAQKVDAWRANQSGRTSLLDSLALQGSSGLSSTKTAHGAASDTQDHLPSGNDSNGSGTKFAKSIGTSSVVSLEVDNYAPYWTSRASTPPPQQQPRELNIEERIPVYLQNLGIDQSPSTILTPFVPRGPIREPEFSPTDLSSHVLSEENTLVALQEASFSSSAAPEVRENTEWMKLKVWGLCEPLELHEEDRRRVEEIKRELLRSYTSCSSSAKFKAVFVFQSQESTDAESATSSSSFPLRREPPPAWEAGTFPPGRDTVRLSASPLQDLSRPDLEAQIREIAAREGVALGVSWFIPAEELRAEGRKENVHQEEDGWRPSTAWFEAYGRIQPWREPLRQRQAPEDANTPGAARRHEADLGTRAASSAPAGVSLQEALARRRPDFLSQSRQRLRRLALQVEARKLQEVLSRRREERYGRPGGAARQLQPAGDTRRAVPRKEMIQRSKQIYDNLPEVRKRREEERRRAQYDSYRLKAQLYNKVGLSRATGTCWSLKPQTLFTSSRESPVHVLGRRTAWQ</sequence>
<dbReference type="OrthoDB" id="6163239at2759"/>
<feature type="region of interest" description="Disordered" evidence="4">
    <location>
        <begin position="665"/>
        <end position="689"/>
    </location>
</feature>
<dbReference type="PANTHER" id="PTHR21553:SF36">
    <property type="entry name" value="ALMS1 CENTROSOME AND BASAL BODY-ASSOCIATED PROTEIN-RELATED"/>
    <property type="match status" value="1"/>
</dbReference>
<reference evidence="6" key="2">
    <citation type="submission" date="2004-02" db="EMBL/GenBank/DDBJ databases">
        <authorList>
            <consortium name="Genoscope"/>
            <consortium name="Whitehead Institute Centre for Genome Research"/>
        </authorList>
    </citation>
    <scope>NUCLEOTIDE SEQUENCE</scope>
</reference>
<reference evidence="6" key="1">
    <citation type="journal article" date="2004" name="Nature">
        <title>Genome duplication in the teleost fish Tetraodon nigroviridis reveals the early vertebrate proto-karyotype.</title>
        <authorList>
            <person name="Jaillon O."/>
            <person name="Aury J.-M."/>
            <person name="Brunet F."/>
            <person name="Petit J.-L."/>
            <person name="Stange-Thomann N."/>
            <person name="Mauceli E."/>
            <person name="Bouneau L."/>
            <person name="Fischer C."/>
            <person name="Ozouf-Costaz C."/>
            <person name="Bernot A."/>
            <person name="Nicaud S."/>
            <person name="Jaffe D."/>
            <person name="Fisher S."/>
            <person name="Lutfalla G."/>
            <person name="Dossat C."/>
            <person name="Segurens B."/>
            <person name="Dasilva C."/>
            <person name="Salanoubat M."/>
            <person name="Levy M."/>
            <person name="Boudet N."/>
            <person name="Castellano S."/>
            <person name="Anthouard V."/>
            <person name="Jubin C."/>
            <person name="Castelli V."/>
            <person name="Katinka M."/>
            <person name="Vacherie B."/>
            <person name="Biemont C."/>
            <person name="Skalli Z."/>
            <person name="Cattolico L."/>
            <person name="Poulain J."/>
            <person name="De Berardinis V."/>
            <person name="Cruaud C."/>
            <person name="Duprat S."/>
            <person name="Brottier P."/>
            <person name="Coutanceau J.-P."/>
            <person name="Gouzy J."/>
            <person name="Parra G."/>
            <person name="Lardier G."/>
            <person name="Chapple C."/>
            <person name="McKernan K.J."/>
            <person name="McEwan P."/>
            <person name="Bosak S."/>
            <person name="Kellis M."/>
            <person name="Volff J.-N."/>
            <person name="Guigo R."/>
            <person name="Zody M.C."/>
            <person name="Mesirov J."/>
            <person name="Lindblad-Toh K."/>
            <person name="Birren B."/>
            <person name="Nusbaum C."/>
            <person name="Kahn D."/>
            <person name="Robinson-Rechavi M."/>
            <person name="Laudet V."/>
            <person name="Schachter V."/>
            <person name="Quetier F."/>
            <person name="Saurin W."/>
            <person name="Scarpelli C."/>
            <person name="Wincker P."/>
            <person name="Lander E.S."/>
            <person name="Weissenbach J."/>
            <person name="Roest Crollius H."/>
        </authorList>
    </citation>
    <scope>NUCLEOTIDE SEQUENCE [LARGE SCALE GENOMIC DNA]</scope>
</reference>
<protein>
    <submittedName>
        <fullName evidence="6">(spotted green pufferfish) hypothetical protein</fullName>
    </submittedName>
</protein>
<comment type="subcellular location">
    <subcellularLocation>
        <location evidence="1">Cytoplasm</location>
        <location evidence="1">Cytoskeleton</location>
        <location evidence="1">Microtubule organizing center</location>
        <location evidence="1">Centrosome</location>
    </subcellularLocation>
</comment>
<feature type="region of interest" description="Disordered" evidence="4">
    <location>
        <begin position="53"/>
        <end position="194"/>
    </location>
</feature>
<feature type="compositionally biased region" description="Polar residues" evidence="4">
    <location>
        <begin position="220"/>
        <end position="232"/>
    </location>
</feature>
<evidence type="ECO:0000256" key="4">
    <source>
        <dbReference type="SAM" id="MobiDB-lite"/>
    </source>
</evidence>
<evidence type="ECO:0000256" key="3">
    <source>
        <dbReference type="ARBA" id="ARBA00023212"/>
    </source>
</evidence>
<dbReference type="GO" id="GO:0046599">
    <property type="term" value="P:regulation of centriole replication"/>
    <property type="evidence" value="ECO:0007669"/>
    <property type="project" value="TreeGrafter"/>
</dbReference>
<name>Q4T2V3_TETNG</name>
<dbReference type="AlphaFoldDB" id="Q4T2V3"/>
<dbReference type="GO" id="GO:0005813">
    <property type="term" value="C:centrosome"/>
    <property type="evidence" value="ECO:0007669"/>
    <property type="project" value="UniProtKB-SubCell"/>
</dbReference>
<dbReference type="Pfam" id="PF15309">
    <property type="entry name" value="ALMS_motif"/>
    <property type="match status" value="1"/>
</dbReference>
<keyword evidence="3" id="KW-0206">Cytoskeleton</keyword>
<evidence type="ECO:0000313" key="6">
    <source>
        <dbReference type="EMBL" id="CAF92779.1"/>
    </source>
</evidence>
<feature type="compositionally biased region" description="Basic and acidic residues" evidence="4">
    <location>
        <begin position="1"/>
        <end position="10"/>
    </location>
</feature>
<feature type="region of interest" description="Disordered" evidence="4">
    <location>
        <begin position="281"/>
        <end position="313"/>
    </location>
</feature>
<dbReference type="KEGG" id="tng:GSTEN00008154G001"/>
<gene>
    <name evidence="6" type="ORF">GSTENG00008154001</name>
</gene>
<feature type="compositionally biased region" description="Polar residues" evidence="4">
    <location>
        <begin position="174"/>
        <end position="186"/>
    </location>
</feature>
<comment type="caution">
    <text evidence="6">The sequence shown here is derived from an EMBL/GenBank/DDBJ whole genome shotgun (WGS) entry which is preliminary data.</text>
</comment>
<proteinExistence type="predicted"/>
<evidence type="ECO:0000259" key="5">
    <source>
        <dbReference type="Pfam" id="PF15309"/>
    </source>
</evidence>
<evidence type="ECO:0000256" key="1">
    <source>
        <dbReference type="ARBA" id="ARBA00004300"/>
    </source>
</evidence>
<dbReference type="InterPro" id="IPR029299">
    <property type="entry name" value="ALMS_motif"/>
</dbReference>
<feature type="non-terminal residue" evidence="6">
    <location>
        <position position="1"/>
    </location>
</feature>
<feature type="region of interest" description="Disordered" evidence="4">
    <location>
        <begin position="1"/>
        <end position="24"/>
    </location>
</feature>
<feature type="region of interest" description="Disordered" evidence="4">
    <location>
        <begin position="218"/>
        <end position="250"/>
    </location>
</feature>
<feature type="region of interest" description="Disordered" evidence="4">
    <location>
        <begin position="587"/>
        <end position="623"/>
    </location>
</feature>
<feature type="domain" description="ALMS motif" evidence="5">
    <location>
        <begin position="624"/>
        <end position="733"/>
    </location>
</feature>
<keyword evidence="2" id="KW-0963">Cytoplasm</keyword>
<evidence type="ECO:0000256" key="2">
    <source>
        <dbReference type="ARBA" id="ARBA00022490"/>
    </source>
</evidence>